<feature type="binding site" evidence="1">
    <location>
        <position position="134"/>
    </location>
    <ligand>
        <name>2-oxoglutarate</name>
        <dbReference type="ChEBI" id="CHEBI:16810"/>
    </ligand>
</feature>
<sequence length="269" mass="30620">MTPPRKRTKLDNKSTFTSSQFQQVSTLEEHRMKDMPLSEVYYVSNFISKEHSDEWYAALLELDSWYQPKLKIYGREIVQSRKIAAYSTDPNLTLKYSGQVVDMKYEYPSVLRDIQDKVEEMLGVKFNHVMLNLYEDGKVYIGNHRDNIENKVIASVSVGAPRTFIMTRDKKVSPKVADMPTPKSSKATAQETDPAKDSNKRPPPDASSSAPEEAIAGAIDTVSRKSWILDPGSLVVMQGVTQKYWKHEIPKEPKVKEGRISLTFRQLVS</sequence>
<dbReference type="InterPro" id="IPR027450">
    <property type="entry name" value="AlkB-like"/>
</dbReference>
<protein>
    <recommendedName>
        <fullName evidence="3">Fe2OG dioxygenase domain-containing protein</fullName>
    </recommendedName>
</protein>
<dbReference type="PANTHER" id="PTHR31573">
    <property type="entry name" value="ALPHA-KETOGLUTARATE-DEPENDENT DIOXYGENASE ALKB HOMOLOG 2"/>
    <property type="match status" value="1"/>
</dbReference>
<feature type="binding site" evidence="1">
    <location>
        <position position="259"/>
    </location>
    <ligand>
        <name>2-oxoglutarate</name>
        <dbReference type="ChEBI" id="CHEBI:16810"/>
    </ligand>
</feature>
<dbReference type="InterPro" id="IPR037151">
    <property type="entry name" value="AlkB-like_sf"/>
</dbReference>
<accession>A0A409WKX5</accession>
<reference evidence="4 5" key="1">
    <citation type="journal article" date="2018" name="Evol. Lett.">
        <title>Horizontal gene cluster transfer increased hallucinogenic mushroom diversity.</title>
        <authorList>
            <person name="Reynolds H.T."/>
            <person name="Vijayakumar V."/>
            <person name="Gluck-Thaler E."/>
            <person name="Korotkin H.B."/>
            <person name="Matheny P.B."/>
            <person name="Slot J.C."/>
        </authorList>
    </citation>
    <scope>NUCLEOTIDE SEQUENCE [LARGE SCALE GENOMIC DNA]</scope>
    <source>
        <strain evidence="4 5">2631</strain>
    </source>
</reference>
<name>A0A409WKX5_PSICY</name>
<feature type="binding site" evidence="1">
    <location>
        <position position="144"/>
    </location>
    <ligand>
        <name>2-oxoglutarate</name>
        <dbReference type="ChEBI" id="CHEBI:16810"/>
    </ligand>
</feature>
<feature type="binding site" evidence="1">
    <location>
        <position position="263"/>
    </location>
    <ligand>
        <name>2-oxoglutarate</name>
        <dbReference type="ChEBI" id="CHEBI:16810"/>
    </ligand>
</feature>
<dbReference type="GO" id="GO:0035516">
    <property type="term" value="F:broad specificity oxidative DNA demethylase activity"/>
    <property type="evidence" value="ECO:0007669"/>
    <property type="project" value="TreeGrafter"/>
</dbReference>
<proteinExistence type="predicted"/>
<dbReference type="Proteomes" id="UP000283269">
    <property type="component" value="Unassembled WGS sequence"/>
</dbReference>
<comment type="caution">
    <text evidence="4">The sequence shown here is derived from an EMBL/GenBank/DDBJ whole genome shotgun (WGS) entry which is preliminary data.</text>
</comment>
<dbReference type="STRING" id="93625.A0A409WKX5"/>
<dbReference type="EMBL" id="NHYD01003391">
    <property type="protein sequence ID" value="PPQ79142.1"/>
    <property type="molecule type" value="Genomic_DNA"/>
</dbReference>
<evidence type="ECO:0000313" key="5">
    <source>
        <dbReference type="Proteomes" id="UP000283269"/>
    </source>
</evidence>
<organism evidence="4 5">
    <name type="scientific">Psilocybe cyanescens</name>
    <dbReference type="NCBI Taxonomy" id="93625"/>
    <lineage>
        <taxon>Eukaryota</taxon>
        <taxon>Fungi</taxon>
        <taxon>Dikarya</taxon>
        <taxon>Basidiomycota</taxon>
        <taxon>Agaricomycotina</taxon>
        <taxon>Agaricomycetes</taxon>
        <taxon>Agaricomycetidae</taxon>
        <taxon>Agaricales</taxon>
        <taxon>Agaricineae</taxon>
        <taxon>Strophariaceae</taxon>
        <taxon>Psilocybe</taxon>
    </lineage>
</organism>
<dbReference type="SUPFAM" id="SSF51197">
    <property type="entry name" value="Clavaminate synthase-like"/>
    <property type="match status" value="1"/>
</dbReference>
<dbReference type="PROSITE" id="PS51471">
    <property type="entry name" value="FE2OG_OXY"/>
    <property type="match status" value="1"/>
</dbReference>
<dbReference type="Pfam" id="PF13532">
    <property type="entry name" value="2OG-FeII_Oxy_2"/>
    <property type="match status" value="1"/>
</dbReference>
<evidence type="ECO:0000313" key="4">
    <source>
        <dbReference type="EMBL" id="PPQ79142.1"/>
    </source>
</evidence>
<dbReference type="Gene3D" id="2.60.120.590">
    <property type="entry name" value="Alpha-ketoglutarate-dependent dioxygenase AlkB-like"/>
    <property type="match status" value="1"/>
</dbReference>
<evidence type="ECO:0000256" key="2">
    <source>
        <dbReference type="SAM" id="MobiDB-lite"/>
    </source>
</evidence>
<dbReference type="GO" id="GO:0008198">
    <property type="term" value="F:ferrous iron binding"/>
    <property type="evidence" value="ECO:0007669"/>
    <property type="project" value="TreeGrafter"/>
</dbReference>
<dbReference type="InterPro" id="IPR005123">
    <property type="entry name" value="Oxoglu/Fe-dep_dioxygenase_dom"/>
</dbReference>
<dbReference type="GO" id="GO:0051747">
    <property type="term" value="F:cytosine C-5 DNA demethylase activity"/>
    <property type="evidence" value="ECO:0007669"/>
    <property type="project" value="TreeGrafter"/>
</dbReference>
<dbReference type="GO" id="GO:0006307">
    <property type="term" value="P:DNA alkylation repair"/>
    <property type="evidence" value="ECO:0007669"/>
    <property type="project" value="TreeGrafter"/>
</dbReference>
<feature type="binding site" evidence="1">
    <location>
        <position position="132"/>
    </location>
    <ligand>
        <name>2-oxoglutarate</name>
        <dbReference type="ChEBI" id="CHEBI:16810"/>
    </ligand>
</feature>
<evidence type="ECO:0000259" key="3">
    <source>
        <dbReference type="PROSITE" id="PS51471"/>
    </source>
</evidence>
<dbReference type="OrthoDB" id="545910at2759"/>
<dbReference type="InterPro" id="IPR032852">
    <property type="entry name" value="ALKBH2"/>
</dbReference>
<keyword evidence="5" id="KW-1185">Reference proteome</keyword>
<gene>
    <name evidence="4" type="ORF">CVT25_002875</name>
</gene>
<dbReference type="InParanoid" id="A0A409WKX5"/>
<dbReference type="AlphaFoldDB" id="A0A409WKX5"/>
<feature type="compositionally biased region" description="Polar residues" evidence="2">
    <location>
        <begin position="182"/>
        <end position="191"/>
    </location>
</feature>
<feature type="region of interest" description="Disordered" evidence="2">
    <location>
        <begin position="171"/>
        <end position="212"/>
    </location>
</feature>
<feature type="binding site" evidence="1">
    <location>
        <position position="265"/>
    </location>
    <ligand>
        <name>2-oxoglutarate</name>
        <dbReference type="ChEBI" id="CHEBI:16810"/>
    </ligand>
</feature>
<dbReference type="PANTHER" id="PTHR31573:SF1">
    <property type="entry name" value="DNA OXIDATIVE DEMETHYLASE ALKBH2"/>
    <property type="match status" value="1"/>
</dbReference>
<feature type="binding site" evidence="1">
    <location>
        <position position="247"/>
    </location>
    <ligand>
        <name>2-oxoglutarate</name>
        <dbReference type="ChEBI" id="CHEBI:16810"/>
    </ligand>
</feature>
<feature type="compositionally biased region" description="Basic and acidic residues" evidence="2">
    <location>
        <begin position="193"/>
        <end position="203"/>
    </location>
</feature>
<evidence type="ECO:0000256" key="1">
    <source>
        <dbReference type="PIRSR" id="PIRSR632852-1"/>
    </source>
</evidence>
<feature type="domain" description="Fe2OG dioxygenase" evidence="3">
    <location>
        <begin position="125"/>
        <end position="268"/>
    </location>
</feature>